<dbReference type="Pfam" id="PF00646">
    <property type="entry name" value="F-box"/>
    <property type="match status" value="1"/>
</dbReference>
<dbReference type="InterPro" id="IPR001810">
    <property type="entry name" value="F-box_dom"/>
</dbReference>
<keyword evidence="3" id="KW-1185">Reference proteome</keyword>
<evidence type="ECO:0000313" key="3">
    <source>
        <dbReference type="Proteomes" id="UP000708208"/>
    </source>
</evidence>
<dbReference type="Proteomes" id="UP000708208">
    <property type="component" value="Unassembled WGS sequence"/>
</dbReference>
<gene>
    <name evidence="2" type="ORF">AFUS01_LOCUS43404</name>
</gene>
<dbReference type="EMBL" id="CAJVCH010570035">
    <property type="protein sequence ID" value="CAG7833826.1"/>
    <property type="molecule type" value="Genomic_DNA"/>
</dbReference>
<reference evidence="2" key="1">
    <citation type="submission" date="2021-06" db="EMBL/GenBank/DDBJ databases">
        <authorList>
            <person name="Hodson N. C."/>
            <person name="Mongue J. A."/>
            <person name="Jaron S. K."/>
        </authorList>
    </citation>
    <scope>NUCLEOTIDE SEQUENCE</scope>
</reference>
<evidence type="ECO:0000313" key="2">
    <source>
        <dbReference type="EMBL" id="CAG7833826.1"/>
    </source>
</evidence>
<name>A0A8J2M6K6_9HEXA</name>
<feature type="domain" description="F-box" evidence="1">
    <location>
        <begin position="64"/>
        <end position="91"/>
    </location>
</feature>
<organism evidence="2 3">
    <name type="scientific">Allacma fusca</name>
    <dbReference type="NCBI Taxonomy" id="39272"/>
    <lineage>
        <taxon>Eukaryota</taxon>
        <taxon>Metazoa</taxon>
        <taxon>Ecdysozoa</taxon>
        <taxon>Arthropoda</taxon>
        <taxon>Hexapoda</taxon>
        <taxon>Collembola</taxon>
        <taxon>Symphypleona</taxon>
        <taxon>Sminthuridae</taxon>
        <taxon>Allacma</taxon>
    </lineage>
</organism>
<comment type="caution">
    <text evidence="2">The sequence shown here is derived from an EMBL/GenBank/DDBJ whole genome shotgun (WGS) entry which is preliminary data.</text>
</comment>
<protein>
    <recommendedName>
        <fullName evidence="1">F-box domain-containing protein</fullName>
    </recommendedName>
</protein>
<evidence type="ECO:0000259" key="1">
    <source>
        <dbReference type="Pfam" id="PF00646"/>
    </source>
</evidence>
<proteinExistence type="predicted"/>
<dbReference type="AlphaFoldDB" id="A0A8J2M6K6"/>
<accession>A0A8J2M6K6</accession>
<sequence length="1224" mass="140268">MSRERNSEGDILELSQRKKFRSDVRTAHFSGARSTLPQHRIVDLVQKLVLTRIHTDSALSNILVLKQIFSNLSHHDLVNCCKVSKLWRSIAGPIMCHYRLTTTIPSDDIPCEVKVEKISGFPPINEKFTIDFRGLITRLDKCIHKNRMLIELNIIDRPHFQPRSDIYIPFLTAHGHRIYSLNYESLSTSVDISTYSRFLSYLPNLEILQGNELDLVRRGTGESPVRCKLRRVHFGDSANFDLWDYVLSIAPNVKEIRGFPIGFSELLSRYQKTNSIQSLVGYDPQPNSDLQRYEASLRQLADLNVKLISAAVPNFYHVTVRTNGNVVGIWSPKSELAEIVKNHFYRILSSSKDTMKELLIPPATYLDYHFPVPFVMASIETLKFEDNAAFGYIENGSPSKNAPEEEHRYFPPKTSLLVMFPNLKAIEINFSHVNQNVAAFFPWGTFGPAVLGPRIKKLKTSIVSSFGKLVKLFPHVTHLTIRSTVDHFNRVFPEICYGWPLLETLVVNIESTESFHNYLDETRYSMDSALTGIPKNVCIDLHKSIVWMTKISKEEVQDYQRQYPSLRSLTCLRRLMIKVEESALRCKLCGNDHLQIVLRPAFKMKSLNEFGATQWKRLCQTHGYFMMSGNGNSNLNLTKNDSDSETRSQGAALSNFLVLKQIFTHLSYKDLKSCCEINEFWKSTANPMMCYYGITTRDRRPNSITCTVDKVVGYDGATERFTVCSHELVKRLTNEKLPISIELQIFEHQPYLDNYIPFLSKFGHRVHEFRYTSLETSVDVRRFARFLSYMPNLEIVRSNKLKLVGSRTNSIRTLAATPVLHNLRVIDFNEFVNFKPWGFILFLAPNVTELQGFPIGLSAWLYQFINIHSEKVKTLSGFNIQPEENMNRFRTALRALAEADMKLTEATVPNFFFVTGRLTGGAIVPWDPSSELARDIKRHVWSIFESCKDTAKTLSIPPVSYMDYYFPLPFQMDSVETLIFEDNAAFTYVVGNNESRTRDPPEEQHRYFPQGTDLKAMFPNLSGLEINFSHLNHYVSAFFPRDTFGSTMLGSSIKKLKTSILSSYKQLARLFPNVTHLEIESAVDHFGSVFPEISKGWPELESIVMIIRESEGFHKYPDEAYYSLDSVLTGIPANVCAYLHRTIIWEKKITNSQVGKYQEENVSLLNMKNLKRLEFIAEDSALRCSVCNSNHLQSMITPLAVKYAFKPLENLKSSVTMGRSVEFF</sequence>